<comment type="caution">
    <text evidence="1">The sequence shown here is derived from an EMBL/GenBank/DDBJ whole genome shotgun (WGS) entry which is preliminary data.</text>
</comment>
<proteinExistence type="predicted"/>
<organism evidence="1 2">
    <name type="scientific">Neocallimastix californiae</name>
    <dbReference type="NCBI Taxonomy" id="1754190"/>
    <lineage>
        <taxon>Eukaryota</taxon>
        <taxon>Fungi</taxon>
        <taxon>Fungi incertae sedis</taxon>
        <taxon>Chytridiomycota</taxon>
        <taxon>Chytridiomycota incertae sedis</taxon>
        <taxon>Neocallimastigomycetes</taxon>
        <taxon>Neocallimastigales</taxon>
        <taxon>Neocallimastigaceae</taxon>
        <taxon>Neocallimastix</taxon>
    </lineage>
</organism>
<protein>
    <submittedName>
        <fullName evidence="1">Uncharacterized protein</fullName>
    </submittedName>
</protein>
<dbReference type="EMBL" id="MCOG01000208">
    <property type="protein sequence ID" value="ORY25760.1"/>
    <property type="molecule type" value="Genomic_DNA"/>
</dbReference>
<evidence type="ECO:0000313" key="2">
    <source>
        <dbReference type="Proteomes" id="UP000193920"/>
    </source>
</evidence>
<evidence type="ECO:0000313" key="1">
    <source>
        <dbReference type="EMBL" id="ORY25760.1"/>
    </source>
</evidence>
<keyword evidence="2" id="KW-1185">Reference proteome</keyword>
<accession>A0A1Y2ATZ3</accession>
<gene>
    <name evidence="1" type="ORF">LY90DRAFT_674750</name>
</gene>
<dbReference type="Proteomes" id="UP000193920">
    <property type="component" value="Unassembled WGS sequence"/>
</dbReference>
<dbReference type="AlphaFoldDB" id="A0A1Y2ATZ3"/>
<name>A0A1Y2ATZ3_9FUNG</name>
<sequence length="435" mass="52990">MSKSFEENTKDFYDELNGECDPKRLLYIAEKGIFLKEPLFKYDKIKDHEYVVDISVISDQFFLINNNKQYNRLKYFFKEDRYIYDKYRHLTPSCNDYFSLVIINKYFIEKLLYEKDENFLNEVISTRENYLLEDFIKINENNIEDILRKILIESGKDINILNYCLDKVKRNNSKIKSIEGYRVPMHYCFETLKYYSDELCIKNHLYLKCEDKYAEEFINVCFTDEFIRNFYHFNIEFHEKFSKKYNIDFKEIGEKFEVIDINKINTNENETNENETNENETNENEYINDIQGQLIKIIDPQYKGKLSYIESYELNPGDINFDFINKYLRNYKKIDRILKDPNYILNIDIVINNYTDCLIIKLCYLASLIHNKCSKFIIQVLIFYDEYWHSISYRDDKIVFGNYSGGRYKYKFYIRKIFKILMNTPHKLFNSYFYC</sequence>
<reference evidence="1 2" key="1">
    <citation type="submission" date="2016-08" db="EMBL/GenBank/DDBJ databases">
        <title>A Parts List for Fungal Cellulosomes Revealed by Comparative Genomics.</title>
        <authorList>
            <consortium name="DOE Joint Genome Institute"/>
            <person name="Haitjema C.H."/>
            <person name="Gilmore S.P."/>
            <person name="Henske J.K."/>
            <person name="Solomon K.V."/>
            <person name="De Groot R."/>
            <person name="Kuo A."/>
            <person name="Mondo S.J."/>
            <person name="Salamov A.A."/>
            <person name="Labutti K."/>
            <person name="Zhao Z."/>
            <person name="Chiniquy J."/>
            <person name="Barry K."/>
            <person name="Brewer H.M."/>
            <person name="Purvine S.O."/>
            <person name="Wright A.T."/>
            <person name="Boxma B."/>
            <person name="Van Alen T."/>
            <person name="Hackstein J.H."/>
            <person name="Baker S.E."/>
            <person name="Grigoriev I.V."/>
            <person name="O'Malley M.A."/>
        </authorList>
    </citation>
    <scope>NUCLEOTIDE SEQUENCE [LARGE SCALE GENOMIC DNA]</scope>
    <source>
        <strain evidence="1 2">G1</strain>
    </source>
</reference>